<organism evidence="1 2">
    <name type="scientific">Macrosiphum euphorbiae</name>
    <name type="common">potato aphid</name>
    <dbReference type="NCBI Taxonomy" id="13131"/>
    <lineage>
        <taxon>Eukaryota</taxon>
        <taxon>Metazoa</taxon>
        <taxon>Ecdysozoa</taxon>
        <taxon>Arthropoda</taxon>
        <taxon>Hexapoda</taxon>
        <taxon>Insecta</taxon>
        <taxon>Pterygota</taxon>
        <taxon>Neoptera</taxon>
        <taxon>Paraneoptera</taxon>
        <taxon>Hemiptera</taxon>
        <taxon>Sternorrhyncha</taxon>
        <taxon>Aphidomorpha</taxon>
        <taxon>Aphidoidea</taxon>
        <taxon>Aphididae</taxon>
        <taxon>Macrosiphini</taxon>
        <taxon>Macrosiphum</taxon>
    </lineage>
</organism>
<reference evidence="1 2" key="1">
    <citation type="submission" date="2023-01" db="EMBL/GenBank/DDBJ databases">
        <authorList>
            <person name="Whitehead M."/>
        </authorList>
    </citation>
    <scope>NUCLEOTIDE SEQUENCE [LARGE SCALE GENOMIC DNA]</scope>
</reference>
<dbReference type="PANTHER" id="PTHR33936:SF24">
    <property type="entry name" value="C2H2-TYPE DOMAIN-CONTAINING PROTEIN"/>
    <property type="match status" value="1"/>
</dbReference>
<dbReference type="PANTHER" id="PTHR33936">
    <property type="entry name" value="PROTEIN CBG17840"/>
    <property type="match status" value="1"/>
</dbReference>
<dbReference type="Proteomes" id="UP001160148">
    <property type="component" value="Unassembled WGS sequence"/>
</dbReference>
<dbReference type="EMBL" id="CARXXK010000002">
    <property type="protein sequence ID" value="CAI6359110.1"/>
    <property type="molecule type" value="Genomic_DNA"/>
</dbReference>
<keyword evidence="2" id="KW-1185">Reference proteome</keyword>
<name>A0AAV0WT54_9HEMI</name>
<evidence type="ECO:0000313" key="1">
    <source>
        <dbReference type="EMBL" id="CAI6359110.1"/>
    </source>
</evidence>
<dbReference type="AlphaFoldDB" id="A0AAV0WT54"/>
<accession>A0AAV0WT54</accession>
<evidence type="ECO:0000313" key="2">
    <source>
        <dbReference type="Proteomes" id="UP001160148"/>
    </source>
</evidence>
<sequence length="137" mass="15463">MSSSLNEQLETVQLKFGSLQEFNDWKEKEELATSTRYVRHRGSKANMDKTVTTKYHCHRSGVFKSKGKGERALKITGSCKIGKKTVAGLNNIDVTYCKTHLGHQNEIRFLPIPTTVQETIAVFIVEGLQSSYQNVLK</sequence>
<protein>
    <submittedName>
        <fullName evidence="1">Uncharacterized protein</fullName>
    </submittedName>
</protein>
<dbReference type="InterPro" id="IPR052797">
    <property type="entry name" value="RegFact_GeneExpr_CellDeath"/>
</dbReference>
<comment type="caution">
    <text evidence="1">The sequence shown here is derived from an EMBL/GenBank/DDBJ whole genome shotgun (WGS) entry which is preliminary data.</text>
</comment>
<gene>
    <name evidence="1" type="ORF">MEUPH1_LOCUS14552</name>
</gene>
<proteinExistence type="predicted"/>